<keyword evidence="3" id="KW-0285">Flavoprotein</keyword>
<keyword evidence="8" id="KW-0503">Monooxygenase</keyword>
<comment type="caution">
    <text evidence="8">The sequence shown here is derived from an EMBL/GenBank/DDBJ whole genome shotgun (WGS) entry which is preliminary data.</text>
</comment>
<dbReference type="Proteomes" id="UP000533598">
    <property type="component" value="Unassembled WGS sequence"/>
</dbReference>
<dbReference type="InterPro" id="IPR036188">
    <property type="entry name" value="FAD/NAD-bd_sf"/>
</dbReference>
<evidence type="ECO:0000256" key="3">
    <source>
        <dbReference type="ARBA" id="ARBA00022630"/>
    </source>
</evidence>
<keyword evidence="4" id="KW-0274">FAD</keyword>
<sequence length="478" mass="51593">MRSLAIIGAGPAGLATARAALEAGLRPVLFERAPQLGGVWRPGTGAAWPGMTTNLSHPLCSFSDRVWPAGTRDFPLRDEVYGYLSGYAHDLAPRYGCTVTEVAPAGRGWSVTWTETGREHREVFDTAVLASGVFSRPWTPELPGAFGGESVHSSGYRGPGGYLGKRVAVVGMSFSGTEIAAELAEAGVETTAVTGRPFWLLPRYTNGVPRDLLGMTRARQHERDRLPSPEANRAANTRYDALGGNPGRFDPRLTLDPSSTLPPHLVASDRLPAQLNAGTLRIAVGHVVALTDNGLRLADGSTVDCDAVIWCTGYRPELPLPEPLLAEIDFADDWLQPLLLHGCTFHPALPGLAFVGVYRGPFFAVIELQARWAVAVLSVQLPPPADEVMRAGIQAELDIRLARPRPQFPHGDYVAFADRLATQFDVLPSLDPAGEWYEQLWHGPVIAGHYRLRGPGAKPEIAVQQLRSAQVRVAGRPV</sequence>
<evidence type="ECO:0000256" key="6">
    <source>
        <dbReference type="ARBA" id="ARBA00023002"/>
    </source>
</evidence>
<evidence type="ECO:0000256" key="2">
    <source>
        <dbReference type="ARBA" id="ARBA00010139"/>
    </source>
</evidence>
<dbReference type="Gene3D" id="3.50.50.60">
    <property type="entry name" value="FAD/NAD(P)-binding domain"/>
    <property type="match status" value="1"/>
</dbReference>
<dbReference type="GO" id="GO:0050660">
    <property type="term" value="F:flavin adenine dinucleotide binding"/>
    <property type="evidence" value="ECO:0007669"/>
    <property type="project" value="InterPro"/>
</dbReference>
<evidence type="ECO:0000256" key="1">
    <source>
        <dbReference type="ARBA" id="ARBA00009183"/>
    </source>
</evidence>
<dbReference type="EC" id="1.14.13.8" evidence="8"/>
<dbReference type="PRINTS" id="PR00370">
    <property type="entry name" value="FMOXYGENASE"/>
</dbReference>
<dbReference type="GO" id="GO:0004499">
    <property type="term" value="F:N,N-dimethylaniline monooxygenase activity"/>
    <property type="evidence" value="ECO:0007669"/>
    <property type="project" value="InterPro"/>
</dbReference>
<dbReference type="InterPro" id="IPR000960">
    <property type="entry name" value="Flavin_mOase"/>
</dbReference>
<evidence type="ECO:0000256" key="5">
    <source>
        <dbReference type="ARBA" id="ARBA00022857"/>
    </source>
</evidence>
<organism evidence="8 9">
    <name type="scientific">Crossiella cryophila</name>
    <dbReference type="NCBI Taxonomy" id="43355"/>
    <lineage>
        <taxon>Bacteria</taxon>
        <taxon>Bacillati</taxon>
        <taxon>Actinomycetota</taxon>
        <taxon>Actinomycetes</taxon>
        <taxon>Pseudonocardiales</taxon>
        <taxon>Pseudonocardiaceae</taxon>
        <taxon>Crossiella</taxon>
    </lineage>
</organism>
<dbReference type="InterPro" id="IPR020946">
    <property type="entry name" value="Flavin_mOase-like"/>
</dbReference>
<dbReference type="PANTHER" id="PTHR23023">
    <property type="entry name" value="DIMETHYLANILINE MONOOXYGENASE"/>
    <property type="match status" value="1"/>
</dbReference>
<feature type="region of interest" description="Disordered" evidence="7">
    <location>
        <begin position="221"/>
        <end position="247"/>
    </location>
</feature>
<comment type="similarity">
    <text evidence="1">Belongs to the FMO family.</text>
</comment>
<accession>A0A7W7FVB3</accession>
<evidence type="ECO:0000313" key="9">
    <source>
        <dbReference type="Proteomes" id="UP000533598"/>
    </source>
</evidence>
<keyword evidence="6 8" id="KW-0560">Oxidoreductase</keyword>
<dbReference type="Pfam" id="PF00743">
    <property type="entry name" value="FMO-like"/>
    <property type="match status" value="1"/>
</dbReference>
<evidence type="ECO:0000313" key="8">
    <source>
        <dbReference type="EMBL" id="MBB4678860.1"/>
    </source>
</evidence>
<dbReference type="GO" id="GO:0050661">
    <property type="term" value="F:NADP binding"/>
    <property type="evidence" value="ECO:0007669"/>
    <property type="project" value="InterPro"/>
</dbReference>
<dbReference type="EMBL" id="JACHMH010000001">
    <property type="protein sequence ID" value="MBB4678860.1"/>
    <property type="molecule type" value="Genomic_DNA"/>
</dbReference>
<comment type="similarity">
    <text evidence="2">Belongs to the FAD-binding monooxygenase family.</text>
</comment>
<evidence type="ECO:0000256" key="7">
    <source>
        <dbReference type="SAM" id="MobiDB-lite"/>
    </source>
</evidence>
<dbReference type="PIRSF" id="PIRSF000332">
    <property type="entry name" value="FMO"/>
    <property type="match status" value="1"/>
</dbReference>
<keyword evidence="9" id="KW-1185">Reference proteome</keyword>
<keyword evidence="5" id="KW-0521">NADP</keyword>
<protein>
    <submittedName>
        <fullName evidence="8">Dimethylaniline monooxygenase (N-oxide forming)</fullName>
        <ecNumber evidence="8">1.14.13.8</ecNumber>
    </submittedName>
</protein>
<dbReference type="AlphaFoldDB" id="A0A7W7FVB3"/>
<name>A0A7W7FVB3_9PSEU</name>
<dbReference type="InterPro" id="IPR050346">
    <property type="entry name" value="FMO-like"/>
</dbReference>
<evidence type="ECO:0000256" key="4">
    <source>
        <dbReference type="ARBA" id="ARBA00022827"/>
    </source>
</evidence>
<dbReference type="RefSeq" id="WP_185004675.1">
    <property type="nucleotide sequence ID" value="NZ_BAAAUI010000081.1"/>
</dbReference>
<reference evidence="8 9" key="1">
    <citation type="submission" date="2020-08" db="EMBL/GenBank/DDBJ databases">
        <title>Sequencing the genomes of 1000 actinobacteria strains.</title>
        <authorList>
            <person name="Klenk H.-P."/>
        </authorList>
    </citation>
    <scope>NUCLEOTIDE SEQUENCE [LARGE SCALE GENOMIC DNA]</scope>
    <source>
        <strain evidence="8 9">DSM 44230</strain>
    </source>
</reference>
<gene>
    <name evidence="8" type="ORF">HNR67_004978</name>
</gene>
<dbReference type="SUPFAM" id="SSF51905">
    <property type="entry name" value="FAD/NAD(P)-binding domain"/>
    <property type="match status" value="2"/>
</dbReference>
<proteinExistence type="inferred from homology"/>